<protein>
    <submittedName>
        <fullName evidence="1">Uncharacterized protein</fullName>
    </submittedName>
</protein>
<evidence type="ECO:0000313" key="1">
    <source>
        <dbReference type="EMBL" id="KAI4557831.1"/>
    </source>
</evidence>
<evidence type="ECO:0000313" key="2">
    <source>
        <dbReference type="Proteomes" id="UP001057279"/>
    </source>
</evidence>
<accession>A0ACB9U4G7</accession>
<sequence length="184" mass="19965">MSSATISGDVNSFVDSQWGQELFYAPVGLYQNHQTPALSPNVAKKEVLRGDQANDLELDPGPAVPPQEPLGSHGNLKPFDCLVDGRMQSSYWTAPELLWLPWSGTPKGDVYSFAILMRELIHHQDPGPFDDQNLTPAGPVVAGVVGVTMPRCCPFGDTMNVASRMESSSLRGLSPSQFVIFFSS</sequence>
<organism evidence="1 2">
    <name type="scientific">Ovis ammon polii x Ovis aries</name>
    <dbReference type="NCBI Taxonomy" id="2918886"/>
    <lineage>
        <taxon>Eukaryota</taxon>
        <taxon>Metazoa</taxon>
        <taxon>Chordata</taxon>
        <taxon>Craniata</taxon>
        <taxon>Vertebrata</taxon>
        <taxon>Euteleostomi</taxon>
        <taxon>Mammalia</taxon>
        <taxon>Eutheria</taxon>
        <taxon>Laurasiatheria</taxon>
        <taxon>Artiodactyla</taxon>
        <taxon>Ruminantia</taxon>
        <taxon>Pecora</taxon>
        <taxon>Bovidae</taxon>
        <taxon>Caprinae</taxon>
        <taxon>Ovis</taxon>
    </lineage>
</organism>
<dbReference type="EMBL" id="CM043049">
    <property type="protein sequence ID" value="KAI4557831.1"/>
    <property type="molecule type" value="Genomic_DNA"/>
</dbReference>
<proteinExistence type="predicted"/>
<keyword evidence="2" id="KW-1185">Reference proteome</keyword>
<name>A0ACB9U4G7_9CETA</name>
<comment type="caution">
    <text evidence="1">The sequence shown here is derived from an EMBL/GenBank/DDBJ whole genome shotgun (WGS) entry which is preliminary data.</text>
</comment>
<dbReference type="Proteomes" id="UP001057279">
    <property type="component" value="Linkage Group LG24"/>
</dbReference>
<reference evidence="1" key="1">
    <citation type="submission" date="2022-03" db="EMBL/GenBank/DDBJ databases">
        <title>Genomic analyses of argali, domestic sheep and their hybrids provide insights into chromosomal evolution, heterosis and genetic basis of agronomic traits.</title>
        <authorList>
            <person name="Li M."/>
        </authorList>
    </citation>
    <scope>NUCLEOTIDE SEQUENCE</scope>
    <source>
        <strain evidence="1">F1 hybrid</strain>
    </source>
</reference>
<gene>
    <name evidence="1" type="ORF">MJG53_018584</name>
</gene>